<name>A0AA39JIL7_9AGAR</name>
<dbReference type="EMBL" id="JAUEPT010000025">
    <property type="protein sequence ID" value="KAK0442620.1"/>
    <property type="molecule type" value="Genomic_DNA"/>
</dbReference>
<evidence type="ECO:0000313" key="2">
    <source>
        <dbReference type="EMBL" id="KAK0442620.1"/>
    </source>
</evidence>
<gene>
    <name evidence="2" type="ORF">EV421DRAFT_1904045</name>
</gene>
<feature type="region of interest" description="Disordered" evidence="1">
    <location>
        <begin position="335"/>
        <end position="372"/>
    </location>
</feature>
<feature type="compositionally biased region" description="Polar residues" evidence="1">
    <location>
        <begin position="363"/>
        <end position="372"/>
    </location>
</feature>
<sequence>MSALMQESTIPLKIDILKNAKTASARLSFNDGRIGAIFPDKPFFITTINSHFIPKPPLSHDMHLCTDGRFGEHDPTRVPQFYDETICHHVVISRRPKADDIDHPYRDFIAIWQDVETQRDVVWSQGSMSGIGILRRDFLEDLQRAYNHIDIRCSNAFKHSGIPDSYRLLLKVCHSRMGALLQRIGKVSSDLMTIKVMVTTAQRFWLEMAAAMDYMDYFRPMMDGLAQKNPCRKSDRLMGAFTTNVDVVQSFCAAGIPVYFVRPLTLFDNQVILKVVPLLRSSSIICELPQCPYPVIFTGAPSDLRKHIAAHKFLKKFQACRDPFNFETVQFLPPPQPPSHGPIRSTPSQKHRHQHSSQKSRAKPSNSTNSANQARDKFADLSGEYAPPPIPAWASANTSINRQLIRSLRRVPGKYDNCYYFPDPGLITYANPDRQQTYLSQLDHCFDALQFRASNAASNALPLLPQQWRDVLALSLKRSQSGKAIASNSAKRFSTAEETLGLCMATQGVEVQLVPPTRGLLDGPFDSQRGKAIVWQLCELNFRFELLALDARLTSAPPPKPGEDSEDLHSNFRLNRQECIMQVFPESSLSLAEPALANLGLSAADWTTRYERLQALREVMARWCVNIPDDATGVLGMHTSEETGLRIEKALACHYAQTFYDYFGRPLILPRSHERA</sequence>
<keyword evidence="3" id="KW-1185">Reference proteome</keyword>
<organism evidence="2 3">
    <name type="scientific">Armillaria borealis</name>
    <dbReference type="NCBI Taxonomy" id="47425"/>
    <lineage>
        <taxon>Eukaryota</taxon>
        <taxon>Fungi</taxon>
        <taxon>Dikarya</taxon>
        <taxon>Basidiomycota</taxon>
        <taxon>Agaricomycotina</taxon>
        <taxon>Agaricomycetes</taxon>
        <taxon>Agaricomycetidae</taxon>
        <taxon>Agaricales</taxon>
        <taxon>Marasmiineae</taxon>
        <taxon>Physalacriaceae</taxon>
        <taxon>Armillaria</taxon>
    </lineage>
</organism>
<evidence type="ECO:0000256" key="1">
    <source>
        <dbReference type="SAM" id="MobiDB-lite"/>
    </source>
</evidence>
<evidence type="ECO:0000313" key="3">
    <source>
        <dbReference type="Proteomes" id="UP001175226"/>
    </source>
</evidence>
<proteinExistence type="predicted"/>
<protein>
    <submittedName>
        <fullName evidence="2">Uncharacterized protein</fullName>
    </submittedName>
</protein>
<reference evidence="2" key="1">
    <citation type="submission" date="2023-06" db="EMBL/GenBank/DDBJ databases">
        <authorList>
            <consortium name="Lawrence Berkeley National Laboratory"/>
            <person name="Ahrendt S."/>
            <person name="Sahu N."/>
            <person name="Indic B."/>
            <person name="Wong-Bajracharya J."/>
            <person name="Merenyi Z."/>
            <person name="Ke H.-M."/>
            <person name="Monk M."/>
            <person name="Kocsube S."/>
            <person name="Drula E."/>
            <person name="Lipzen A."/>
            <person name="Balint B."/>
            <person name="Henrissat B."/>
            <person name="Andreopoulos B."/>
            <person name="Martin F.M."/>
            <person name="Harder C.B."/>
            <person name="Rigling D."/>
            <person name="Ford K.L."/>
            <person name="Foster G.D."/>
            <person name="Pangilinan J."/>
            <person name="Papanicolaou A."/>
            <person name="Barry K."/>
            <person name="LaButti K."/>
            <person name="Viragh M."/>
            <person name="Koriabine M."/>
            <person name="Yan M."/>
            <person name="Riley R."/>
            <person name="Champramary S."/>
            <person name="Plett K.L."/>
            <person name="Tsai I.J."/>
            <person name="Slot J."/>
            <person name="Sipos G."/>
            <person name="Plett J."/>
            <person name="Nagy L.G."/>
            <person name="Grigoriev I.V."/>
        </authorList>
    </citation>
    <scope>NUCLEOTIDE SEQUENCE</scope>
    <source>
        <strain evidence="2">FPL87.14</strain>
    </source>
</reference>
<dbReference type="AlphaFoldDB" id="A0AA39JIL7"/>
<accession>A0AA39JIL7</accession>
<comment type="caution">
    <text evidence="2">The sequence shown here is derived from an EMBL/GenBank/DDBJ whole genome shotgun (WGS) entry which is preliminary data.</text>
</comment>
<feature type="compositionally biased region" description="Basic residues" evidence="1">
    <location>
        <begin position="349"/>
        <end position="362"/>
    </location>
</feature>
<dbReference type="Proteomes" id="UP001175226">
    <property type="component" value="Unassembled WGS sequence"/>
</dbReference>